<dbReference type="Gene3D" id="1.10.10.10">
    <property type="entry name" value="Winged helix-like DNA-binding domain superfamily/Winged helix DNA-binding domain"/>
    <property type="match status" value="1"/>
</dbReference>
<dbReference type="InterPro" id="IPR001867">
    <property type="entry name" value="OmpR/PhoB-type_DNA-bd"/>
</dbReference>
<dbReference type="Pfam" id="PF03704">
    <property type="entry name" value="BTAD"/>
    <property type="match status" value="1"/>
</dbReference>
<dbReference type="AlphaFoldDB" id="A0A1H0WS68"/>
<dbReference type="InterPro" id="IPR016032">
    <property type="entry name" value="Sig_transdc_resp-reg_C-effctor"/>
</dbReference>
<name>A0A1H0WS68_9PSEU</name>
<proteinExistence type="inferred from homology"/>
<dbReference type="GO" id="GO:0000160">
    <property type="term" value="P:phosphorelay signal transduction system"/>
    <property type="evidence" value="ECO:0007669"/>
    <property type="project" value="InterPro"/>
</dbReference>
<feature type="DNA-binding region" description="OmpR/PhoB-type" evidence="5">
    <location>
        <begin position="1"/>
        <end position="105"/>
    </location>
</feature>
<feature type="region of interest" description="Disordered" evidence="6">
    <location>
        <begin position="256"/>
        <end position="296"/>
    </location>
</feature>
<dbReference type="InterPro" id="IPR011990">
    <property type="entry name" value="TPR-like_helical_dom_sf"/>
</dbReference>
<comment type="similarity">
    <text evidence="1">Belongs to the AfsR/DnrI/RedD regulatory family.</text>
</comment>
<dbReference type="SUPFAM" id="SSF46894">
    <property type="entry name" value="C-terminal effector domain of the bipartite response regulators"/>
    <property type="match status" value="1"/>
</dbReference>
<dbReference type="Pfam" id="PF13191">
    <property type="entry name" value="AAA_16"/>
    <property type="match status" value="1"/>
</dbReference>
<dbReference type="Pfam" id="PF00486">
    <property type="entry name" value="Trans_reg_C"/>
    <property type="match status" value="1"/>
</dbReference>
<dbReference type="PANTHER" id="PTHR35807:SF1">
    <property type="entry name" value="TRANSCRIPTIONAL REGULATOR REDD"/>
    <property type="match status" value="1"/>
</dbReference>
<reference evidence="9" key="1">
    <citation type="submission" date="2016-10" db="EMBL/GenBank/DDBJ databases">
        <authorList>
            <person name="Varghese N."/>
            <person name="Submissions S."/>
        </authorList>
    </citation>
    <scope>NUCLEOTIDE SEQUENCE [LARGE SCALE GENOMIC DNA]</scope>
    <source>
        <strain evidence="9">CGMCC 4.6609</strain>
    </source>
</reference>
<dbReference type="SUPFAM" id="SSF52540">
    <property type="entry name" value="P-loop containing nucleoside triphosphate hydrolases"/>
    <property type="match status" value="1"/>
</dbReference>
<keyword evidence="4" id="KW-0804">Transcription</keyword>
<dbReference type="EMBL" id="FNIX01000022">
    <property type="protein sequence ID" value="SDP93499.1"/>
    <property type="molecule type" value="Genomic_DNA"/>
</dbReference>
<keyword evidence="2" id="KW-0805">Transcription regulation</keyword>
<dbReference type="SMART" id="SM01043">
    <property type="entry name" value="BTAD"/>
    <property type="match status" value="1"/>
</dbReference>
<dbReference type="InterPro" id="IPR027417">
    <property type="entry name" value="P-loop_NTPase"/>
</dbReference>
<dbReference type="GO" id="GO:0006355">
    <property type="term" value="P:regulation of DNA-templated transcription"/>
    <property type="evidence" value="ECO:0007669"/>
    <property type="project" value="InterPro"/>
</dbReference>
<dbReference type="CDD" id="cd00383">
    <property type="entry name" value="trans_reg_C"/>
    <property type="match status" value="1"/>
</dbReference>
<feature type="domain" description="OmpR/PhoB-type" evidence="7">
    <location>
        <begin position="1"/>
        <end position="105"/>
    </location>
</feature>
<evidence type="ECO:0000256" key="5">
    <source>
        <dbReference type="PROSITE-ProRule" id="PRU01091"/>
    </source>
</evidence>
<gene>
    <name evidence="8" type="ORF">SAMN05421507_12221</name>
</gene>
<dbReference type="Gene3D" id="3.40.50.300">
    <property type="entry name" value="P-loop containing nucleotide triphosphate hydrolases"/>
    <property type="match status" value="1"/>
</dbReference>
<evidence type="ECO:0000256" key="1">
    <source>
        <dbReference type="ARBA" id="ARBA00005820"/>
    </source>
</evidence>
<dbReference type="PANTHER" id="PTHR35807">
    <property type="entry name" value="TRANSCRIPTIONAL REGULATOR REDD-RELATED"/>
    <property type="match status" value="1"/>
</dbReference>
<dbReference type="InterPro" id="IPR036388">
    <property type="entry name" value="WH-like_DNA-bd_sf"/>
</dbReference>
<keyword evidence="9" id="KW-1185">Reference proteome</keyword>
<feature type="compositionally biased region" description="Low complexity" evidence="6">
    <location>
        <begin position="260"/>
        <end position="288"/>
    </location>
</feature>
<dbReference type="CDD" id="cd15831">
    <property type="entry name" value="BTAD"/>
    <property type="match status" value="1"/>
</dbReference>
<dbReference type="STRING" id="641025.SAMN05421507_12221"/>
<dbReference type="InterPro" id="IPR041664">
    <property type="entry name" value="AAA_16"/>
</dbReference>
<protein>
    <submittedName>
        <fullName evidence="8">Transcriptional regulatory protein, C terminal</fullName>
    </submittedName>
</protein>
<evidence type="ECO:0000259" key="7">
    <source>
        <dbReference type="PROSITE" id="PS51755"/>
    </source>
</evidence>
<dbReference type="InterPro" id="IPR005158">
    <property type="entry name" value="BTAD"/>
</dbReference>
<evidence type="ECO:0000256" key="4">
    <source>
        <dbReference type="ARBA" id="ARBA00023163"/>
    </source>
</evidence>
<sequence length="1115" mass="118880">MSMSTTASLVVRLLGPVRAWRNGAEVDLGTARRRAVFTLLAMRANEAVSKDELVDGVWGDAPPATAEASLYTYVSALRGALEPERSKRSAGVVLTSSGAGYALRLDPEAVDVHRFDRHRERAESLARHDPERAVAELDAALALWEGEALFSVPGRFAESQRSRLHELRLAAVERRAELALLLGRHADVVAELSGLVVEHPLREGLRALLMSALHRGGRQAEALEVFRDARQALATKLGIEPGDALREAHRRVLEGEAAHRSPAAGPAGAPLTAPASSSADPSAAESGATSGPRQALAPLVGRRRELGLLRRAVTGVAAGRGGVLWLEGEPGIGKSSLLAACLAGTEVRVAWAAADELGGRFPLRVVLDALNVSVASPDARRGELARDLLARAGDRQAVGDPVLTAVERLVELVRELSAEAPLVLALDDFQWADEASVLLWHRLLRLSHRLPLLLIAVTRPVPHREDMARVRRAVVDTGDLIILEPLTDEEVTELVTRLVDAPPGRDLDRLAGCAGGNPLYVKDVVSALVRENAVEFRAGLAEARVTGQDMPASLVTALARRLAFFSAEALGLLRWAALLGTAFAPGDAAVVAGRPVSELVAAVEEAMAAGILVEEGAEFAFRHHLVHHALYLGIPAAVRAALHRQAAQALAAAGSPVELVARQLATASTAVDPWVVNWLLANAELVAAQDPDLAVAVLRSAVTQSDVPVGDRELLAARLARLLFGLGRRADAEACYALARARDHVVIAEMRWVLAASYHRDGRTADAAEVLRSAAADHATPPVWRARLQALTADVLTEDEGETAAHQALELAREVRDNFTVAQARRGLWRAATARGDHAEALRQVDQALAVSVTPEAHADLVGDKVLTLQHLDRLDEADDLLRATRPHPAAVAQCYWRGRWAEALDLVDGHREPPPSPWPRDRGPTPPAHGVAALVAVRQDRVDVALRHLRALAGRRDDFLDDFRAAAEATIAERAGRVDDALAALTGVLAPGRAAPNLRWLPPLTRLALLADDRDLAAHAAGLAQASEAIAVALRCRGLVNRDPALVLDAVARYREVGRPVELAEALEDGAALLAGRGDWAAADAAVREAVAVYRGFGAEWDACRAGALVRHVA</sequence>
<dbReference type="InterPro" id="IPR051677">
    <property type="entry name" value="AfsR-DnrI-RedD_regulator"/>
</dbReference>
<organism evidence="8 9">
    <name type="scientific">Lentzea jiangxiensis</name>
    <dbReference type="NCBI Taxonomy" id="641025"/>
    <lineage>
        <taxon>Bacteria</taxon>
        <taxon>Bacillati</taxon>
        <taxon>Actinomycetota</taxon>
        <taxon>Actinomycetes</taxon>
        <taxon>Pseudonocardiales</taxon>
        <taxon>Pseudonocardiaceae</taxon>
        <taxon>Lentzea</taxon>
    </lineage>
</organism>
<dbReference type="GO" id="GO:0003677">
    <property type="term" value="F:DNA binding"/>
    <property type="evidence" value="ECO:0007669"/>
    <property type="project" value="UniProtKB-UniRule"/>
</dbReference>
<dbReference type="Proteomes" id="UP000199691">
    <property type="component" value="Unassembled WGS sequence"/>
</dbReference>
<accession>A0A1H0WS68</accession>
<dbReference type="SMART" id="SM00862">
    <property type="entry name" value="Trans_reg_C"/>
    <property type="match status" value="1"/>
</dbReference>
<evidence type="ECO:0000313" key="8">
    <source>
        <dbReference type="EMBL" id="SDP93499.1"/>
    </source>
</evidence>
<dbReference type="Gene3D" id="1.25.40.10">
    <property type="entry name" value="Tetratricopeptide repeat domain"/>
    <property type="match status" value="2"/>
</dbReference>
<dbReference type="SUPFAM" id="SSF48452">
    <property type="entry name" value="TPR-like"/>
    <property type="match status" value="2"/>
</dbReference>
<dbReference type="PROSITE" id="PS51755">
    <property type="entry name" value="OMPR_PHOB"/>
    <property type="match status" value="1"/>
</dbReference>
<evidence type="ECO:0000313" key="9">
    <source>
        <dbReference type="Proteomes" id="UP000199691"/>
    </source>
</evidence>
<evidence type="ECO:0000256" key="2">
    <source>
        <dbReference type="ARBA" id="ARBA00023015"/>
    </source>
</evidence>
<keyword evidence="3 5" id="KW-0238">DNA-binding</keyword>
<evidence type="ECO:0000256" key="3">
    <source>
        <dbReference type="ARBA" id="ARBA00023125"/>
    </source>
</evidence>
<evidence type="ECO:0000256" key="6">
    <source>
        <dbReference type="SAM" id="MobiDB-lite"/>
    </source>
</evidence>